<dbReference type="AlphaFoldDB" id="A0A370TC79"/>
<name>A0A370TC79_9HELO</name>
<keyword evidence="2" id="KW-0472">Membrane</keyword>
<feature type="compositionally biased region" description="Low complexity" evidence="1">
    <location>
        <begin position="188"/>
        <end position="201"/>
    </location>
</feature>
<feature type="transmembrane region" description="Helical" evidence="2">
    <location>
        <begin position="234"/>
        <end position="257"/>
    </location>
</feature>
<dbReference type="GeneID" id="43602087"/>
<evidence type="ECO:0000256" key="2">
    <source>
        <dbReference type="SAM" id="Phobius"/>
    </source>
</evidence>
<dbReference type="EMBL" id="NPIC01000011">
    <property type="protein sequence ID" value="RDL31836.1"/>
    <property type="molecule type" value="Genomic_DNA"/>
</dbReference>
<feature type="compositionally biased region" description="Polar residues" evidence="1">
    <location>
        <begin position="202"/>
        <end position="218"/>
    </location>
</feature>
<feature type="region of interest" description="Disordered" evidence="1">
    <location>
        <begin position="264"/>
        <end position="298"/>
    </location>
</feature>
<keyword evidence="4" id="KW-1185">Reference proteome</keyword>
<evidence type="ECO:0000313" key="3">
    <source>
        <dbReference type="EMBL" id="RDL31836.1"/>
    </source>
</evidence>
<keyword evidence="2" id="KW-0812">Transmembrane</keyword>
<gene>
    <name evidence="3" type="ORF">BP5553_09238</name>
</gene>
<dbReference type="Proteomes" id="UP000254866">
    <property type="component" value="Unassembled WGS sequence"/>
</dbReference>
<dbReference type="RefSeq" id="XP_031865768.1">
    <property type="nucleotide sequence ID" value="XM_032017861.1"/>
</dbReference>
<feature type="region of interest" description="Disordered" evidence="1">
    <location>
        <begin position="188"/>
        <end position="218"/>
    </location>
</feature>
<feature type="compositionally biased region" description="Pro residues" evidence="1">
    <location>
        <begin position="285"/>
        <end position="296"/>
    </location>
</feature>
<keyword evidence="2" id="KW-1133">Transmembrane helix</keyword>
<evidence type="ECO:0000313" key="4">
    <source>
        <dbReference type="Proteomes" id="UP000254866"/>
    </source>
</evidence>
<sequence>MSNTHLAELNNGIVTSWMPLVTPAPSPYPSSCLSALRLETISGSVTNIVAFDPWYGQAIDTAYRNCLAPEQTVWWAQQNAPSTVLNLGPFSCPTPYTTAAVSNIKAGTTLIACCPSNYAFQGEILPPLSGRQCLSRLTSGQVITAKTGSIGPNQWNITTATITATDVGVYGNQLNGFVFADASATATTTGTKPTGASGSPTATGPNLAASTSGIQTAEQSRNDAASALSTGVKVGLGVGISAAVIAICCMIVVCFMFRRRRAARRDGSSDELGSTKNIPPRPERSLPPPPLPPKPAALPQELSSVIDYYEVEANEKRPPKAPEKPPIEMWA</sequence>
<reference evidence="3 4" key="1">
    <citation type="journal article" date="2018" name="IMA Fungus">
        <title>IMA Genome-F 9: Draft genome sequence of Annulohypoxylon stygium, Aspergillus mulundensis, Berkeleyomyces basicola (syn. Thielaviopsis basicola), Ceratocystis smalleyi, two Cercospora beticola strains, Coleophoma cylindrospora, Fusarium fracticaudum, Phialophora cf. hyalina, and Morchella septimelata.</title>
        <authorList>
            <person name="Wingfield B.D."/>
            <person name="Bills G.F."/>
            <person name="Dong Y."/>
            <person name="Huang W."/>
            <person name="Nel W.J."/>
            <person name="Swalarsk-Parry B.S."/>
            <person name="Vaghefi N."/>
            <person name="Wilken P.M."/>
            <person name="An Z."/>
            <person name="de Beer Z.W."/>
            <person name="De Vos L."/>
            <person name="Chen L."/>
            <person name="Duong T.A."/>
            <person name="Gao Y."/>
            <person name="Hammerbacher A."/>
            <person name="Kikkert J.R."/>
            <person name="Li Y."/>
            <person name="Li H."/>
            <person name="Li K."/>
            <person name="Li Q."/>
            <person name="Liu X."/>
            <person name="Ma X."/>
            <person name="Naidoo K."/>
            <person name="Pethybridge S.J."/>
            <person name="Sun J."/>
            <person name="Steenkamp E.T."/>
            <person name="van der Nest M.A."/>
            <person name="van Wyk S."/>
            <person name="Wingfield M.J."/>
            <person name="Xiong C."/>
            <person name="Yue Q."/>
            <person name="Zhang X."/>
        </authorList>
    </citation>
    <scope>NUCLEOTIDE SEQUENCE [LARGE SCALE GENOMIC DNA]</scope>
    <source>
        <strain evidence="3 4">BP 5553</strain>
    </source>
</reference>
<comment type="caution">
    <text evidence="3">The sequence shown here is derived from an EMBL/GenBank/DDBJ whole genome shotgun (WGS) entry which is preliminary data.</text>
</comment>
<proteinExistence type="predicted"/>
<dbReference type="OrthoDB" id="4497263at2759"/>
<evidence type="ECO:0000256" key="1">
    <source>
        <dbReference type="SAM" id="MobiDB-lite"/>
    </source>
</evidence>
<protein>
    <submittedName>
        <fullName evidence="3">Uncharacterized protein</fullName>
    </submittedName>
</protein>
<organism evidence="3 4">
    <name type="scientific">Venustampulla echinocandica</name>
    <dbReference type="NCBI Taxonomy" id="2656787"/>
    <lineage>
        <taxon>Eukaryota</taxon>
        <taxon>Fungi</taxon>
        <taxon>Dikarya</taxon>
        <taxon>Ascomycota</taxon>
        <taxon>Pezizomycotina</taxon>
        <taxon>Leotiomycetes</taxon>
        <taxon>Helotiales</taxon>
        <taxon>Pleuroascaceae</taxon>
        <taxon>Venustampulla</taxon>
    </lineage>
</organism>
<accession>A0A370TC79</accession>